<sequence length="281" mass="30503">MTTPTLTPKYFNLTYPQEYVAHVEINRADKMNSFFEAMWLELHTIFTHLSHSPTVRAIILSGAGPKAFTAGLDVKAASQGLLSDDDSQSDPARKAFHLRRHITSFQDCISAIERCEKPVIVAMHGFSLGLAVDIATAADVRLCAADTKFAVKEVDIGLAADIGTLSRLPKVVGNFGWVKEVALSARVFGAEEALRVGFVSRVFGGKEEVLKGALEIAGLIASKSPVAVLGTKDILNWSRDRSVEDGLRYTSVWNSAALQTKDVSAALLSGIQKRKPTFEKL</sequence>
<evidence type="ECO:0000256" key="7">
    <source>
        <dbReference type="ARBA" id="ARBA00023140"/>
    </source>
</evidence>
<dbReference type="InterPro" id="IPR001753">
    <property type="entry name" value="Enoyl-CoA_hydra/iso"/>
</dbReference>
<dbReference type="Proteomes" id="UP000033540">
    <property type="component" value="Unassembled WGS sequence"/>
</dbReference>
<dbReference type="Gene3D" id="3.90.226.10">
    <property type="entry name" value="2-enoyl-CoA Hydratase, Chain A, domain 1"/>
    <property type="match status" value="1"/>
</dbReference>
<dbReference type="OrthoDB" id="14970at2759"/>
<name>A0A0F0I5W4_ASPPU</name>
<reference evidence="9 10" key="1">
    <citation type="submission" date="2015-02" db="EMBL/GenBank/DDBJ databases">
        <title>Draft genome sequence of Aspergillus parasiticus SU-1.</title>
        <authorList>
            <person name="Yu J."/>
            <person name="Fedorova N."/>
            <person name="Yin Y."/>
            <person name="Losada L."/>
            <person name="Zafar N."/>
            <person name="Taujale R."/>
            <person name="Ehrlich K.C."/>
            <person name="Bhatnagar D."/>
            <person name="Cleveland T.E."/>
            <person name="Bennett J.W."/>
            <person name="Nierman W.C."/>
        </authorList>
    </citation>
    <scope>NUCLEOTIDE SEQUENCE [LARGE SCALE GENOMIC DNA]</scope>
    <source>
        <strain evidence="10">ATCC 56775 / NRRL 5862 / SRRC 143 / SU-1</strain>
    </source>
</reference>
<dbReference type="FunFam" id="3.90.226.10:FF:000024">
    <property type="entry name" value="Delta3,5-delta2,4-dienoyl-CoA isomerase"/>
    <property type="match status" value="1"/>
</dbReference>
<dbReference type="GO" id="GO:0005777">
    <property type="term" value="C:peroxisome"/>
    <property type="evidence" value="ECO:0007669"/>
    <property type="project" value="UniProtKB-SubCell"/>
</dbReference>
<evidence type="ECO:0000256" key="3">
    <source>
        <dbReference type="ARBA" id="ARBA00005254"/>
    </source>
</evidence>
<gene>
    <name evidence="9" type="ORF">P875_00033966</name>
</gene>
<evidence type="ECO:0000256" key="8">
    <source>
        <dbReference type="ARBA" id="ARBA00023235"/>
    </source>
</evidence>
<evidence type="ECO:0008006" key="11">
    <source>
        <dbReference type="Google" id="ProtNLM"/>
    </source>
</evidence>
<evidence type="ECO:0000256" key="4">
    <source>
        <dbReference type="ARBA" id="ARBA00022832"/>
    </source>
</evidence>
<dbReference type="GO" id="GO:0051750">
    <property type="term" value="F:delta(3,5)-delta(2,4)-dienoyl-CoA isomerase activity"/>
    <property type="evidence" value="ECO:0007669"/>
    <property type="project" value="TreeGrafter"/>
</dbReference>
<keyword evidence="6" id="KW-0443">Lipid metabolism</keyword>
<dbReference type="GO" id="GO:0006635">
    <property type="term" value="P:fatty acid beta-oxidation"/>
    <property type="evidence" value="ECO:0007669"/>
    <property type="project" value="UniProtKB-UniPathway"/>
</dbReference>
<comment type="similarity">
    <text evidence="3">Belongs to the enoyl-CoA hydratase/isomerase family.</text>
</comment>
<dbReference type="InterPro" id="IPR029045">
    <property type="entry name" value="ClpP/crotonase-like_dom_sf"/>
</dbReference>
<evidence type="ECO:0000256" key="2">
    <source>
        <dbReference type="ARBA" id="ARBA00005005"/>
    </source>
</evidence>
<dbReference type="Pfam" id="PF00378">
    <property type="entry name" value="ECH_1"/>
    <property type="match status" value="1"/>
</dbReference>
<dbReference type="PANTHER" id="PTHR43149">
    <property type="entry name" value="ENOYL-COA HYDRATASE"/>
    <property type="match status" value="1"/>
</dbReference>
<dbReference type="Gene3D" id="1.10.12.10">
    <property type="entry name" value="Lyase 2-enoyl-coa Hydratase, Chain A, domain 2"/>
    <property type="match status" value="1"/>
</dbReference>
<organism evidence="9 10">
    <name type="scientific">Aspergillus parasiticus (strain ATCC 56775 / NRRL 5862 / SRRC 143 / SU-1)</name>
    <dbReference type="NCBI Taxonomy" id="1403190"/>
    <lineage>
        <taxon>Eukaryota</taxon>
        <taxon>Fungi</taxon>
        <taxon>Dikarya</taxon>
        <taxon>Ascomycota</taxon>
        <taxon>Pezizomycotina</taxon>
        <taxon>Eurotiomycetes</taxon>
        <taxon>Eurotiomycetidae</taxon>
        <taxon>Eurotiales</taxon>
        <taxon>Aspergillaceae</taxon>
        <taxon>Aspergillus</taxon>
        <taxon>Aspergillus subgen. Circumdati</taxon>
    </lineage>
</organism>
<evidence type="ECO:0000256" key="6">
    <source>
        <dbReference type="ARBA" id="ARBA00023098"/>
    </source>
</evidence>
<evidence type="ECO:0000256" key="5">
    <source>
        <dbReference type="ARBA" id="ARBA00022990"/>
    </source>
</evidence>
<dbReference type="InterPro" id="IPR045002">
    <property type="entry name" value="Ech1-like"/>
</dbReference>
<dbReference type="SUPFAM" id="SSF52096">
    <property type="entry name" value="ClpP/crotonase"/>
    <property type="match status" value="1"/>
</dbReference>
<evidence type="ECO:0000313" key="9">
    <source>
        <dbReference type="EMBL" id="KJK63149.1"/>
    </source>
</evidence>
<dbReference type="FunFam" id="1.10.12.10:FF:000004">
    <property type="entry name" value="Delta3,5-delta2,4-dienoyl-CoA isomerase"/>
    <property type="match status" value="1"/>
</dbReference>
<accession>A0A0F0I5W4</accession>
<dbReference type="GO" id="GO:0005739">
    <property type="term" value="C:mitochondrion"/>
    <property type="evidence" value="ECO:0007669"/>
    <property type="project" value="TreeGrafter"/>
</dbReference>
<evidence type="ECO:0000256" key="1">
    <source>
        <dbReference type="ARBA" id="ARBA00004275"/>
    </source>
</evidence>
<keyword evidence="7" id="KW-0576">Peroxisome</keyword>
<comment type="pathway">
    <text evidence="2">Lipid metabolism; fatty acid beta-oxidation.</text>
</comment>
<dbReference type="AlphaFoldDB" id="A0A0F0I5W4"/>
<dbReference type="UniPathway" id="UPA00659"/>
<dbReference type="InterPro" id="IPR014748">
    <property type="entry name" value="Enoyl-CoA_hydra_C"/>
</dbReference>
<dbReference type="PANTHER" id="PTHR43149:SF1">
    <property type="entry name" value="DELTA(3,5)-DELTA(2,4)-DIENOYL-COA ISOMERASE, MITOCHONDRIAL"/>
    <property type="match status" value="1"/>
</dbReference>
<proteinExistence type="inferred from homology"/>
<keyword evidence="5" id="KW-0007">Acetylation</keyword>
<protein>
    <recommendedName>
        <fullName evidence="11">ClpP/crotonase-like domain-containing protein</fullName>
    </recommendedName>
</protein>
<comment type="caution">
    <text evidence="9">The sequence shown here is derived from an EMBL/GenBank/DDBJ whole genome shotgun (WGS) entry which is preliminary data.</text>
</comment>
<keyword evidence="4" id="KW-0276">Fatty acid metabolism</keyword>
<dbReference type="EMBL" id="JZEE01000583">
    <property type="protein sequence ID" value="KJK63149.1"/>
    <property type="molecule type" value="Genomic_DNA"/>
</dbReference>
<comment type="subcellular location">
    <subcellularLocation>
        <location evidence="1">Peroxisome</location>
    </subcellularLocation>
</comment>
<keyword evidence="8" id="KW-0413">Isomerase</keyword>
<dbReference type="CDD" id="cd06558">
    <property type="entry name" value="crotonase-like"/>
    <property type="match status" value="1"/>
</dbReference>
<evidence type="ECO:0000313" key="10">
    <source>
        <dbReference type="Proteomes" id="UP000033540"/>
    </source>
</evidence>
<dbReference type="STRING" id="1403190.A0A0F0I5W4"/>